<keyword evidence="2" id="KW-1185">Reference proteome</keyword>
<protein>
    <submittedName>
        <fullName evidence="1">Uncharacterized protein</fullName>
    </submittedName>
</protein>
<name>A0A5B7JL93_PORTR</name>
<organism evidence="1 2">
    <name type="scientific">Portunus trituberculatus</name>
    <name type="common">Swimming crab</name>
    <name type="synonym">Neptunus trituberculatus</name>
    <dbReference type="NCBI Taxonomy" id="210409"/>
    <lineage>
        <taxon>Eukaryota</taxon>
        <taxon>Metazoa</taxon>
        <taxon>Ecdysozoa</taxon>
        <taxon>Arthropoda</taxon>
        <taxon>Crustacea</taxon>
        <taxon>Multicrustacea</taxon>
        <taxon>Malacostraca</taxon>
        <taxon>Eumalacostraca</taxon>
        <taxon>Eucarida</taxon>
        <taxon>Decapoda</taxon>
        <taxon>Pleocyemata</taxon>
        <taxon>Brachyura</taxon>
        <taxon>Eubrachyura</taxon>
        <taxon>Portunoidea</taxon>
        <taxon>Portunidae</taxon>
        <taxon>Portuninae</taxon>
        <taxon>Portunus</taxon>
    </lineage>
</organism>
<reference evidence="1 2" key="1">
    <citation type="submission" date="2019-05" db="EMBL/GenBank/DDBJ databases">
        <title>Another draft genome of Portunus trituberculatus and its Hox gene families provides insights of decapod evolution.</title>
        <authorList>
            <person name="Jeong J.-H."/>
            <person name="Song I."/>
            <person name="Kim S."/>
            <person name="Choi T."/>
            <person name="Kim D."/>
            <person name="Ryu S."/>
            <person name="Kim W."/>
        </authorList>
    </citation>
    <scope>NUCLEOTIDE SEQUENCE [LARGE SCALE GENOMIC DNA]</scope>
    <source>
        <tissue evidence="1">Muscle</tissue>
    </source>
</reference>
<sequence>MCSSRHRGVQLVCHGVCGDNSVVYLRRRGPELGEDEEVPAIYARHPFKVPVQAVWEQEQKLEA</sequence>
<dbReference type="EMBL" id="VSRR010102746">
    <property type="protein sequence ID" value="MPC95569.1"/>
    <property type="molecule type" value="Genomic_DNA"/>
</dbReference>
<comment type="caution">
    <text evidence="1">The sequence shown here is derived from an EMBL/GenBank/DDBJ whole genome shotgun (WGS) entry which is preliminary data.</text>
</comment>
<gene>
    <name evidence="1" type="ORF">E2C01_090787</name>
</gene>
<accession>A0A5B7JL93</accession>
<evidence type="ECO:0000313" key="1">
    <source>
        <dbReference type="EMBL" id="MPC95569.1"/>
    </source>
</evidence>
<dbReference type="AlphaFoldDB" id="A0A5B7JL93"/>
<proteinExistence type="predicted"/>
<evidence type="ECO:0000313" key="2">
    <source>
        <dbReference type="Proteomes" id="UP000324222"/>
    </source>
</evidence>
<dbReference type="Proteomes" id="UP000324222">
    <property type="component" value="Unassembled WGS sequence"/>
</dbReference>